<keyword evidence="4" id="KW-1185">Reference proteome</keyword>
<organism evidence="3 4">
    <name type="scientific">Alteromonas halophila</name>
    <dbReference type="NCBI Taxonomy" id="516698"/>
    <lineage>
        <taxon>Bacteria</taxon>
        <taxon>Pseudomonadati</taxon>
        <taxon>Pseudomonadota</taxon>
        <taxon>Gammaproteobacteria</taxon>
        <taxon>Alteromonadales</taxon>
        <taxon>Alteromonadaceae</taxon>
        <taxon>Alteromonas/Salinimonas group</taxon>
        <taxon>Alteromonas</taxon>
    </lineage>
</organism>
<sequence length="206" mass="23025">MPQKSFSSTMFWARHIGLALALVIVAGVVIFLQQEQEQKPVPEGEKKDKSVSSGLSEFYREFRMSSSDPIKEDVGDFVVDVGGADQSLDNKLASMSSQSRPVSERWTGEHKFRTFKAGTTLREAISQYAQQEGMQVIWDLDQDFVIKHQFQMDSTISGSLASIATAIDSNFEGQVRAYLCPQQRSLVVTTEDSEFVAQNCERAEKP</sequence>
<feature type="transmembrane region" description="Helical" evidence="1">
    <location>
        <begin position="12"/>
        <end position="32"/>
    </location>
</feature>
<dbReference type="Proteomes" id="UP000631300">
    <property type="component" value="Unassembled WGS sequence"/>
</dbReference>
<dbReference type="InterPro" id="IPR018927">
    <property type="entry name" value="Pilus_synth_Q_C"/>
</dbReference>
<proteinExistence type="predicted"/>
<evidence type="ECO:0000313" key="3">
    <source>
        <dbReference type="EMBL" id="GGW87126.1"/>
    </source>
</evidence>
<keyword evidence="1" id="KW-1133">Transmembrane helix</keyword>
<evidence type="ECO:0000313" key="4">
    <source>
        <dbReference type="Proteomes" id="UP000631300"/>
    </source>
</evidence>
<dbReference type="Pfam" id="PF10671">
    <property type="entry name" value="TcpQ"/>
    <property type="match status" value="1"/>
</dbReference>
<keyword evidence="1" id="KW-0812">Transmembrane</keyword>
<feature type="domain" description="Toxin co-regulated pilus biosynthesis protein Q C-terminal" evidence="2">
    <location>
        <begin position="114"/>
        <end position="189"/>
    </location>
</feature>
<keyword evidence="1" id="KW-0472">Membrane</keyword>
<evidence type="ECO:0000259" key="2">
    <source>
        <dbReference type="Pfam" id="PF10671"/>
    </source>
</evidence>
<protein>
    <recommendedName>
        <fullName evidence="2">Toxin co-regulated pilus biosynthesis protein Q C-terminal domain-containing protein</fullName>
    </recommendedName>
</protein>
<dbReference type="EMBL" id="BMXP01000004">
    <property type="protein sequence ID" value="GGW87126.1"/>
    <property type="molecule type" value="Genomic_DNA"/>
</dbReference>
<accession>A0A918MZU3</accession>
<name>A0A918MZU3_9ALTE</name>
<evidence type="ECO:0000256" key="1">
    <source>
        <dbReference type="SAM" id="Phobius"/>
    </source>
</evidence>
<dbReference type="RefSeq" id="WP_189406253.1">
    <property type="nucleotide sequence ID" value="NZ_BMXP01000004.1"/>
</dbReference>
<comment type="caution">
    <text evidence="3">The sequence shown here is derived from an EMBL/GenBank/DDBJ whole genome shotgun (WGS) entry which is preliminary data.</text>
</comment>
<dbReference type="Gene3D" id="3.55.50.70">
    <property type="match status" value="1"/>
</dbReference>
<gene>
    <name evidence="3" type="ORF">GCM10007391_21200</name>
</gene>
<reference evidence="3" key="1">
    <citation type="journal article" date="2014" name="Int. J. Syst. Evol. Microbiol.">
        <title>Complete genome sequence of Corynebacterium casei LMG S-19264T (=DSM 44701T), isolated from a smear-ripened cheese.</title>
        <authorList>
            <consortium name="US DOE Joint Genome Institute (JGI-PGF)"/>
            <person name="Walter F."/>
            <person name="Albersmeier A."/>
            <person name="Kalinowski J."/>
            <person name="Ruckert C."/>
        </authorList>
    </citation>
    <scope>NUCLEOTIDE SEQUENCE</scope>
    <source>
        <strain evidence="3">KCTC 22164</strain>
    </source>
</reference>
<dbReference type="AlphaFoldDB" id="A0A918MZU3"/>
<reference evidence="3" key="2">
    <citation type="submission" date="2020-09" db="EMBL/GenBank/DDBJ databases">
        <authorList>
            <person name="Sun Q."/>
            <person name="Kim S."/>
        </authorList>
    </citation>
    <scope>NUCLEOTIDE SEQUENCE</scope>
    <source>
        <strain evidence="3">KCTC 22164</strain>
    </source>
</reference>